<reference evidence="2 3" key="1">
    <citation type="submission" date="2023-02" db="EMBL/GenBank/DDBJ databases">
        <title>LHISI_Scaffold_Assembly.</title>
        <authorList>
            <person name="Stuart O.P."/>
            <person name="Cleave R."/>
            <person name="Magrath M.J.L."/>
            <person name="Mikheyev A.S."/>
        </authorList>
    </citation>
    <scope>NUCLEOTIDE SEQUENCE [LARGE SCALE GENOMIC DNA]</scope>
    <source>
        <strain evidence="2">Daus_M_001</strain>
        <tissue evidence="2">Leg muscle</tissue>
    </source>
</reference>
<dbReference type="EMBL" id="JARBHB010000014">
    <property type="protein sequence ID" value="KAJ8868676.1"/>
    <property type="molecule type" value="Genomic_DNA"/>
</dbReference>
<protein>
    <submittedName>
        <fullName evidence="2">Uncharacterized protein</fullName>
    </submittedName>
</protein>
<evidence type="ECO:0000313" key="2">
    <source>
        <dbReference type="EMBL" id="KAJ8868676.1"/>
    </source>
</evidence>
<organism evidence="2 3">
    <name type="scientific">Dryococelus australis</name>
    <dbReference type="NCBI Taxonomy" id="614101"/>
    <lineage>
        <taxon>Eukaryota</taxon>
        <taxon>Metazoa</taxon>
        <taxon>Ecdysozoa</taxon>
        <taxon>Arthropoda</taxon>
        <taxon>Hexapoda</taxon>
        <taxon>Insecta</taxon>
        <taxon>Pterygota</taxon>
        <taxon>Neoptera</taxon>
        <taxon>Polyneoptera</taxon>
        <taxon>Phasmatodea</taxon>
        <taxon>Verophasmatodea</taxon>
        <taxon>Anareolatae</taxon>
        <taxon>Phasmatidae</taxon>
        <taxon>Eurycanthinae</taxon>
        <taxon>Dryococelus</taxon>
    </lineage>
</organism>
<dbReference type="Proteomes" id="UP001159363">
    <property type="component" value="Chromosome 13"/>
</dbReference>
<sequence length="467" mass="51831">MIEHEKTRQYSGMTSRSKDGRVSGGKYNSNDESSSYRHHTSNNSSVSGRSSVRVEMFFDPRNSVLQEYRYAYLTARRYARDLKLTTKTSIYRYILHQCLHILDYIQRHARYMPLTEANRTARLICREQVWAIEQLGRVLFIAKSRTKLTLWMTDYLGTENVPLCVGQPDPPMSAVADIQYLHELSRCYGLLWCRNGTPNPKNCLKVVFSIWEPFALHLSHCPGGGGDGGRAVGLLATYRCDLGSIPGQVTPDFRMWELCGMIPLVSRFSRGSPISPTLSFQCCSILTSITLIGSQDLNVKSLQISSLTLTVHLGRISVFWINCNHSTICQSSCWLTICIMYTKGHSHTISLTSVEPVSRQTASCCLVESPAPGPVHGTLLGHSVMITQGIYVVPLLSASQEEHGLPAHFDPPRETVKMVPPRPLASEVCPGHLGLSTSSMLLLVLVNAAHFGAPKFGQELLALESGQ</sequence>
<proteinExistence type="predicted"/>
<gene>
    <name evidence="2" type="ORF">PR048_030215</name>
</gene>
<evidence type="ECO:0000313" key="3">
    <source>
        <dbReference type="Proteomes" id="UP001159363"/>
    </source>
</evidence>
<feature type="region of interest" description="Disordered" evidence="1">
    <location>
        <begin position="1"/>
        <end position="47"/>
    </location>
</feature>
<keyword evidence="3" id="KW-1185">Reference proteome</keyword>
<name>A0ABQ9GAY5_9NEOP</name>
<accession>A0ABQ9GAY5</accession>
<comment type="caution">
    <text evidence="2">The sequence shown here is derived from an EMBL/GenBank/DDBJ whole genome shotgun (WGS) entry which is preliminary data.</text>
</comment>
<evidence type="ECO:0000256" key="1">
    <source>
        <dbReference type="SAM" id="MobiDB-lite"/>
    </source>
</evidence>